<dbReference type="EMBL" id="AJWN02000032">
    <property type="protein sequence ID" value="OEE63056.1"/>
    <property type="molecule type" value="Genomic_DNA"/>
</dbReference>
<feature type="transmembrane region" description="Helical" evidence="1">
    <location>
        <begin position="281"/>
        <end position="298"/>
    </location>
</feature>
<organism evidence="2 3">
    <name type="scientific">Enterovibrio norvegicus FF-454</name>
    <dbReference type="NCBI Taxonomy" id="1185651"/>
    <lineage>
        <taxon>Bacteria</taxon>
        <taxon>Pseudomonadati</taxon>
        <taxon>Pseudomonadota</taxon>
        <taxon>Gammaproteobacteria</taxon>
        <taxon>Vibrionales</taxon>
        <taxon>Vibrionaceae</taxon>
        <taxon>Enterovibrio</taxon>
    </lineage>
</organism>
<feature type="transmembrane region" description="Helical" evidence="1">
    <location>
        <begin position="97"/>
        <end position="115"/>
    </location>
</feature>
<dbReference type="Proteomes" id="UP000095039">
    <property type="component" value="Unassembled WGS sequence"/>
</dbReference>
<feature type="transmembrane region" description="Helical" evidence="1">
    <location>
        <begin position="225"/>
        <end position="244"/>
    </location>
</feature>
<accession>A0A1E5CC21</accession>
<comment type="caution">
    <text evidence="2">The sequence shown here is derived from an EMBL/GenBank/DDBJ whole genome shotgun (WGS) entry which is preliminary data.</text>
</comment>
<protein>
    <submittedName>
        <fullName evidence="2">DUF368 domain-containing protein</fullName>
    </submittedName>
</protein>
<sequence length="307" mass="32801">MKQNILTFLKGMAMGAADVVPGVSGGTIAFITGIYDTLLESIRRVNPSIFSRWRNEGFAAVWTHVNGTFLSTLLAGILTAILTLAKAVSYALTEHPIVIWSFFFGLIVASALHMIKQVERWSLPEVALAIAGVVFAYGITVANPISLEFNMLTVFIAGSIAICAMILPGISGSFILLLLGMYGPVLDAVKGLNIPILGLFALGCLAGLLTFSHVLSWLLRSYRSFTIAFLTGLLIGALGKVWPWKEVLSFRINSSGEQVPLIEKVLSPSAFEAATGQPSQLIVGLLMMAVGFGLVLGLEKVSQKLGD</sequence>
<dbReference type="Pfam" id="PF04018">
    <property type="entry name" value="VCA0040-like"/>
    <property type="match status" value="1"/>
</dbReference>
<dbReference type="InterPro" id="IPR007163">
    <property type="entry name" value="VCA0040-like"/>
</dbReference>
<feature type="transmembrane region" description="Helical" evidence="1">
    <location>
        <begin position="154"/>
        <end position="182"/>
    </location>
</feature>
<feature type="transmembrane region" description="Helical" evidence="1">
    <location>
        <begin position="194"/>
        <end position="218"/>
    </location>
</feature>
<dbReference type="AlphaFoldDB" id="A0A1E5CC21"/>
<keyword evidence="3" id="KW-1185">Reference proteome</keyword>
<feature type="transmembrane region" description="Helical" evidence="1">
    <location>
        <begin position="12"/>
        <end position="35"/>
    </location>
</feature>
<dbReference type="PANTHER" id="PTHR37308">
    <property type="entry name" value="INTEGRAL MEMBRANE PROTEIN"/>
    <property type="match status" value="1"/>
</dbReference>
<keyword evidence="1" id="KW-0812">Transmembrane</keyword>
<name>A0A1E5CC21_9GAMM</name>
<evidence type="ECO:0000313" key="3">
    <source>
        <dbReference type="Proteomes" id="UP000095039"/>
    </source>
</evidence>
<dbReference type="PANTHER" id="PTHR37308:SF1">
    <property type="entry name" value="POLYPRENYL-PHOSPHATE TRANSPORTER"/>
    <property type="match status" value="1"/>
</dbReference>
<evidence type="ECO:0000313" key="2">
    <source>
        <dbReference type="EMBL" id="OEE63056.1"/>
    </source>
</evidence>
<feature type="transmembrane region" description="Helical" evidence="1">
    <location>
        <begin position="61"/>
        <end position="85"/>
    </location>
</feature>
<gene>
    <name evidence="2" type="ORF">A1OK_20960</name>
</gene>
<reference evidence="2 3" key="1">
    <citation type="journal article" date="2012" name="Science">
        <title>Ecological populations of bacteria act as socially cohesive units of antibiotic production and resistance.</title>
        <authorList>
            <person name="Cordero O.X."/>
            <person name="Wildschutte H."/>
            <person name="Kirkup B."/>
            <person name="Proehl S."/>
            <person name="Ngo L."/>
            <person name="Hussain F."/>
            <person name="Le Roux F."/>
            <person name="Mincer T."/>
            <person name="Polz M.F."/>
        </authorList>
    </citation>
    <scope>NUCLEOTIDE SEQUENCE [LARGE SCALE GENOMIC DNA]</scope>
    <source>
        <strain evidence="2 3">FF-454</strain>
    </source>
</reference>
<dbReference type="RefSeq" id="WP_016958765.1">
    <property type="nucleotide sequence ID" value="NZ_AJWN02000032.1"/>
</dbReference>
<keyword evidence="1" id="KW-0472">Membrane</keyword>
<feature type="transmembrane region" description="Helical" evidence="1">
    <location>
        <begin position="121"/>
        <end position="142"/>
    </location>
</feature>
<proteinExistence type="predicted"/>
<keyword evidence="1" id="KW-1133">Transmembrane helix</keyword>
<evidence type="ECO:0000256" key="1">
    <source>
        <dbReference type="SAM" id="Phobius"/>
    </source>
</evidence>